<name>A0A7J9A1H5_9ROSI</name>
<gene>
    <name evidence="1" type="ORF">Golax_005235</name>
</gene>
<evidence type="ECO:0000313" key="1">
    <source>
        <dbReference type="EMBL" id="MBA0717409.1"/>
    </source>
</evidence>
<keyword evidence="2" id="KW-1185">Reference proteome</keyword>
<dbReference type="Proteomes" id="UP000593574">
    <property type="component" value="Unassembled WGS sequence"/>
</dbReference>
<feature type="non-terminal residue" evidence="1">
    <location>
        <position position="1"/>
    </location>
</feature>
<accession>A0A7J9A1H5</accession>
<comment type="caution">
    <text evidence="1">The sequence shown here is derived from an EMBL/GenBank/DDBJ whole genome shotgun (WGS) entry which is preliminary data.</text>
</comment>
<proteinExistence type="predicted"/>
<protein>
    <submittedName>
        <fullName evidence="1">Uncharacterized protein</fullName>
    </submittedName>
</protein>
<reference evidence="1 2" key="1">
    <citation type="journal article" date="2019" name="Genome Biol. Evol.">
        <title>Insights into the evolution of the New World diploid cottons (Gossypium, subgenus Houzingenia) based on genome sequencing.</title>
        <authorList>
            <person name="Grover C.E."/>
            <person name="Arick M.A. 2nd"/>
            <person name="Thrash A."/>
            <person name="Conover J.L."/>
            <person name="Sanders W.S."/>
            <person name="Peterson D.G."/>
            <person name="Frelichowski J.E."/>
            <person name="Scheffler J.A."/>
            <person name="Scheffler B.E."/>
            <person name="Wendel J.F."/>
        </authorList>
    </citation>
    <scope>NUCLEOTIDE SEQUENCE [LARGE SCALE GENOMIC DNA]</scope>
    <source>
        <strain evidence="1">4</strain>
        <tissue evidence="1">Leaf</tissue>
    </source>
</reference>
<organism evidence="1 2">
    <name type="scientific">Gossypium laxum</name>
    <dbReference type="NCBI Taxonomy" id="34288"/>
    <lineage>
        <taxon>Eukaryota</taxon>
        <taxon>Viridiplantae</taxon>
        <taxon>Streptophyta</taxon>
        <taxon>Embryophyta</taxon>
        <taxon>Tracheophyta</taxon>
        <taxon>Spermatophyta</taxon>
        <taxon>Magnoliopsida</taxon>
        <taxon>eudicotyledons</taxon>
        <taxon>Gunneridae</taxon>
        <taxon>Pentapetalae</taxon>
        <taxon>rosids</taxon>
        <taxon>malvids</taxon>
        <taxon>Malvales</taxon>
        <taxon>Malvaceae</taxon>
        <taxon>Malvoideae</taxon>
        <taxon>Gossypium</taxon>
    </lineage>
</organism>
<dbReference type="EMBL" id="JABEZV010000008">
    <property type="protein sequence ID" value="MBA0717409.1"/>
    <property type="molecule type" value="Genomic_DNA"/>
</dbReference>
<evidence type="ECO:0000313" key="2">
    <source>
        <dbReference type="Proteomes" id="UP000593574"/>
    </source>
</evidence>
<dbReference type="AlphaFoldDB" id="A0A7J9A1H5"/>
<sequence length="99" mass="11760">DPTIWVVILDEFLQNLNIWHVRVLLDSYATIEMHQTDRVLRQLGFRQSIPWHLRCSMMSTKLTYGDRICIGHYSTRNISKYGKIGTIIYLLTNRLSFWS</sequence>